<dbReference type="Pfam" id="PF13676">
    <property type="entry name" value="TIR_2"/>
    <property type="match status" value="1"/>
</dbReference>
<gene>
    <name evidence="2" type="ORF">ACFPN5_19575</name>
</gene>
<dbReference type="Proteomes" id="UP001596050">
    <property type="component" value="Unassembled WGS sequence"/>
</dbReference>
<dbReference type="EMBL" id="JBHSMU010000015">
    <property type="protein sequence ID" value="MFC5462017.1"/>
    <property type="molecule type" value="Genomic_DNA"/>
</dbReference>
<sequence>MNKYPIGFMSYARADDEHDKGYLTEWRERLSGEVCAQTGDRFDIFQDRNDIAWGHNWRERIRDCIDVVNFLICIITPRFFRSEPCREEFERFVKLEQAMGRSDLILPVYYIDSTLLNDEMQRNADAVARLLGMRNYVDWRPLRFESLDTPAAKKMLARLAHDIAWRSKGGVC</sequence>
<dbReference type="SUPFAM" id="SSF52200">
    <property type="entry name" value="Toll/Interleukin receptor TIR domain"/>
    <property type="match status" value="1"/>
</dbReference>
<keyword evidence="3" id="KW-1185">Reference proteome</keyword>
<feature type="domain" description="TIR" evidence="1">
    <location>
        <begin position="26"/>
        <end position="140"/>
    </location>
</feature>
<dbReference type="InterPro" id="IPR035897">
    <property type="entry name" value="Toll_tir_struct_dom_sf"/>
</dbReference>
<dbReference type="InterPro" id="IPR000157">
    <property type="entry name" value="TIR_dom"/>
</dbReference>
<dbReference type="RefSeq" id="WP_379785465.1">
    <property type="nucleotide sequence ID" value="NZ_JBHSMU010000015.1"/>
</dbReference>
<organism evidence="2 3">
    <name type="scientific">Massilia niabensis</name>
    <dbReference type="NCBI Taxonomy" id="544910"/>
    <lineage>
        <taxon>Bacteria</taxon>
        <taxon>Pseudomonadati</taxon>
        <taxon>Pseudomonadota</taxon>
        <taxon>Betaproteobacteria</taxon>
        <taxon>Burkholderiales</taxon>
        <taxon>Oxalobacteraceae</taxon>
        <taxon>Telluria group</taxon>
        <taxon>Massilia</taxon>
    </lineage>
</organism>
<accession>A0ABW0LAT2</accession>
<name>A0ABW0LAT2_9BURK</name>
<evidence type="ECO:0000313" key="2">
    <source>
        <dbReference type="EMBL" id="MFC5462017.1"/>
    </source>
</evidence>
<keyword evidence="2" id="KW-0675">Receptor</keyword>
<protein>
    <submittedName>
        <fullName evidence="2">Toll/interleukin-1 receptor domain-containing protein</fullName>
    </submittedName>
</protein>
<reference evidence="3" key="1">
    <citation type="journal article" date="2019" name="Int. J. Syst. Evol. Microbiol.">
        <title>The Global Catalogue of Microorganisms (GCM) 10K type strain sequencing project: providing services to taxonomists for standard genome sequencing and annotation.</title>
        <authorList>
            <consortium name="The Broad Institute Genomics Platform"/>
            <consortium name="The Broad Institute Genome Sequencing Center for Infectious Disease"/>
            <person name="Wu L."/>
            <person name="Ma J."/>
        </authorList>
    </citation>
    <scope>NUCLEOTIDE SEQUENCE [LARGE SCALE GENOMIC DNA]</scope>
    <source>
        <strain evidence="3">KACC 12649</strain>
    </source>
</reference>
<dbReference type="Gene3D" id="3.40.50.10140">
    <property type="entry name" value="Toll/interleukin-1 receptor homology (TIR) domain"/>
    <property type="match status" value="1"/>
</dbReference>
<proteinExistence type="predicted"/>
<evidence type="ECO:0000313" key="3">
    <source>
        <dbReference type="Proteomes" id="UP001596050"/>
    </source>
</evidence>
<evidence type="ECO:0000259" key="1">
    <source>
        <dbReference type="Pfam" id="PF13676"/>
    </source>
</evidence>
<comment type="caution">
    <text evidence="2">The sequence shown here is derived from an EMBL/GenBank/DDBJ whole genome shotgun (WGS) entry which is preliminary data.</text>
</comment>